<dbReference type="Pfam" id="PF01869">
    <property type="entry name" value="BcrAD_BadFG"/>
    <property type="match status" value="2"/>
</dbReference>
<evidence type="ECO:0000259" key="5">
    <source>
        <dbReference type="Pfam" id="PF01869"/>
    </source>
</evidence>
<feature type="domain" description="ATPase BadF/BadG/BcrA/BcrD type" evidence="5">
    <location>
        <begin position="6"/>
        <end position="255"/>
    </location>
</feature>
<evidence type="ECO:0000313" key="7">
    <source>
        <dbReference type="EMBL" id="MDR5588359.1"/>
    </source>
</evidence>
<dbReference type="PANTHER" id="PTHR32329:SF4">
    <property type="entry name" value="ACTIVATOR OF 2-HYDROXYACYL-COA DEHYDRATASE"/>
    <property type="match status" value="1"/>
</dbReference>
<keyword evidence="2" id="KW-0479">Metal-binding</keyword>
<feature type="domain" description="ATPase BadF/BadG/BcrA/BcrD type" evidence="5">
    <location>
        <begin position="321"/>
        <end position="568"/>
    </location>
</feature>
<keyword evidence="3" id="KW-0408">Iron</keyword>
<sequence length="1434" mass="160215">MKNYKIGLDIGSTTVKLVVLNHKEQLVYSKYERHYSDIKSTIIELIEEAYKDLGNIYCTLSVTGSGGLSVSKWLNVEFIQEVIACSKTVETIIPETDVVIELGGEDAKITYFRGGLEQRMNGSCAGGTGAFIDQMAVLLNTDASGLNEYAKSFNVIYPIASRCGVFAKTDVQPLINEGASKEDISASIFQAVVNQTISGLACGKPIKGNVAFLGGPLFFLSELRQRFIETLNLKEEEVIFPKNPQLFVAQGAALLSTKNNFTDLESIVKKVKNLSAIKDDDVERLDVLFENEDEYIKFKKRHEKAKVKRGDLNNYKGKAFLGIDAGSTTTKIALINDKDELIYSLYEGNEGNPLKKVIQMLKDLYSKLPSEVEITNTTVTGYGEALIKSALHIDIGEIETIAHYKAAEYFLPGVDFILDIGGQDMKCLKIKNGTIDSILLNEACSSGCGSFIETFAKSLNMKIENFAKEAIKSKAPVDLGSRCTVFMNSRVKQSQKEGAEISDISAGLSYSVIKNALFKVIKLRDEKDIGDKVIVQGGTFYNDAVLRSFELVSGREAVRPDIAGLMGAFGCAIISKERYVDGEKSSILSKDKINNFNMTAVFKRCGKCGNNCLLTVNKFSTDEEFISGNRCERALGVDKTKNDIPNLYKYKYKRTFNYIPLKENEAKRGVIGIPRVLNMYENYPFWFKTLTALGFSVKLSPSSSKKIYEKGIETIPSESACYPAKLVHGHIMSLVDSGVKTIFYPCIPYEKNEFVSANNNYNCPMVTSYPEVIKNNVDELKDKNIKYISPFFSLNDEKELAKRIVQEFKDYNVTLKEAEIAVYLGAKERDEYKKDIQNKGEEVLKYLEDNNKYGIVLCGRPYHIDPEINHGIPDVINSYGMAVLTEDSISHLGTLKNKLRVVDQWTYHSRLYRAAQVVSENNNLEIIQLNSFGCGLDAVTSDQVSEIISAKGKIYTLLKIDEGNNLGAAKIRIRSLKAAIEERLRKNYAPIEEKIEYKNPIFTKEMRKTHTILVPQMSPIHFNLVEEAGRASGYNIEVLPSIDTKAIEEGLKYVNNDACYPSIIVIGQMINALKSGKYDLNNTSVIISQTGGGCRATNYIGFLKMALKHAGFENVPVISLNAVGLEKQPGFKVTFKFLNKSLMALIYGDLFMKTLYRTRPYEKEKGSAFSLYEKFNEKAKKIIRTGSKKEFNNNIKEIIEAFDKLPLLDIKKPRVGVVGEILVKFHPTANNDIVGILEREGAEAVVPDLLDFFLYSAYDDVFKHDYLAGSLKNKVISKLAIAYIESFRKSMKKYLDNSSRFTAPKHITELGKLASPIVSLGNQTGEGWFLTAEMIELIENDAENIVCMQPFACLPNHVTGKGMIKALKEKYPKSNIVAIDYDPGASNVNQLNRIKLMLSVAFKNIEDQIILCKNIESKDNVLKKEVSITLEKKE</sequence>
<evidence type="ECO:0000256" key="4">
    <source>
        <dbReference type="ARBA" id="ARBA00023014"/>
    </source>
</evidence>
<keyword evidence="4" id="KW-0411">Iron-sulfur</keyword>
<dbReference type="EMBL" id="JAVJAN010000036">
    <property type="protein sequence ID" value="MDR5588359.1"/>
    <property type="molecule type" value="Genomic_DNA"/>
</dbReference>
<dbReference type="Pfam" id="PF09989">
    <property type="entry name" value="DUF2229"/>
    <property type="match status" value="1"/>
</dbReference>
<comment type="cofactor">
    <cofactor evidence="1">
        <name>[4Fe-4S] cluster</name>
        <dbReference type="ChEBI" id="CHEBI:49883"/>
    </cofactor>
</comment>
<protein>
    <submittedName>
        <fullName evidence="7">Acyl-CoA dehydratase activase-related protein</fullName>
    </submittedName>
</protein>
<dbReference type="Proteomes" id="UP001256646">
    <property type="component" value="Unassembled WGS sequence"/>
</dbReference>
<evidence type="ECO:0000256" key="3">
    <source>
        <dbReference type="ARBA" id="ARBA00023004"/>
    </source>
</evidence>
<dbReference type="CDD" id="cd24035">
    <property type="entry name" value="ASKHA_NBD_O66634-like_rpt2"/>
    <property type="match status" value="1"/>
</dbReference>
<evidence type="ECO:0000256" key="2">
    <source>
        <dbReference type="ARBA" id="ARBA00022723"/>
    </source>
</evidence>
<dbReference type="InterPro" id="IPR002731">
    <property type="entry name" value="ATPase_BadF"/>
</dbReference>
<dbReference type="NCBIfam" id="TIGR00241">
    <property type="entry name" value="CoA_E_activ"/>
    <property type="match status" value="1"/>
</dbReference>
<dbReference type="InterPro" id="IPR018709">
    <property type="entry name" value="CoA_activase_DUF2229"/>
</dbReference>
<dbReference type="Gene3D" id="3.30.420.40">
    <property type="match status" value="4"/>
</dbReference>
<comment type="caution">
    <text evidence="7">The sequence shown here is derived from an EMBL/GenBank/DDBJ whole genome shotgun (WGS) entry which is preliminary data.</text>
</comment>
<dbReference type="InterPro" id="IPR008275">
    <property type="entry name" value="CoA_E_activase_dom"/>
</dbReference>
<gene>
    <name evidence="7" type="ORF">RGC78_12860</name>
</gene>
<evidence type="ECO:0000256" key="1">
    <source>
        <dbReference type="ARBA" id="ARBA00001966"/>
    </source>
</evidence>
<dbReference type="PANTHER" id="PTHR32329">
    <property type="entry name" value="BIFUNCTIONAL PROTEIN [INCLUDES 2-HYDROXYACYL-COA DEHYDRATASE (N-TER) AND ITS ACTIVATOR DOMAIN (C_TERM)-RELATED"/>
    <property type="match status" value="1"/>
</dbReference>
<organism evidence="7 8">
    <name type="scientific">Clostridium aquiflavi</name>
    <dbReference type="NCBI Taxonomy" id="3073603"/>
    <lineage>
        <taxon>Bacteria</taxon>
        <taxon>Bacillati</taxon>
        <taxon>Bacillota</taxon>
        <taxon>Clostridia</taxon>
        <taxon>Eubacteriales</taxon>
        <taxon>Clostridiaceae</taxon>
        <taxon>Clostridium</taxon>
    </lineage>
</organism>
<dbReference type="CDD" id="cd24034">
    <property type="entry name" value="ASKHA_NBD_O66634-like_rpt1"/>
    <property type="match status" value="1"/>
</dbReference>
<keyword evidence="8" id="KW-1185">Reference proteome</keyword>
<feature type="domain" description="DUF2229" evidence="6">
    <location>
        <begin position="671"/>
        <end position="889"/>
    </location>
</feature>
<name>A0ABU1EJ98_9CLOT</name>
<dbReference type="RefSeq" id="WP_252226131.1">
    <property type="nucleotide sequence ID" value="NZ_JAVJAN010000036.1"/>
</dbReference>
<dbReference type="InterPro" id="IPR043129">
    <property type="entry name" value="ATPase_NBD"/>
</dbReference>
<reference evidence="7 8" key="1">
    <citation type="submission" date="2023-09" db="EMBL/GenBank/DDBJ databases">
        <authorList>
            <person name="Zhai L."/>
        </authorList>
    </citation>
    <scope>NUCLEOTIDE SEQUENCE [LARGE SCALE GENOMIC DNA]</scope>
    <source>
        <strain evidence="7 8">5 N-1</strain>
    </source>
</reference>
<dbReference type="SUPFAM" id="SSF53067">
    <property type="entry name" value="Actin-like ATPase domain"/>
    <property type="match status" value="2"/>
</dbReference>
<accession>A0ABU1EJ98</accession>
<proteinExistence type="predicted"/>
<dbReference type="InterPro" id="IPR051805">
    <property type="entry name" value="Dehydratase_Activator_Redct"/>
</dbReference>
<evidence type="ECO:0000313" key="8">
    <source>
        <dbReference type="Proteomes" id="UP001256646"/>
    </source>
</evidence>
<evidence type="ECO:0000259" key="6">
    <source>
        <dbReference type="Pfam" id="PF09989"/>
    </source>
</evidence>